<sequence>MLGGLCLVAATAVLTTATPSLAASLGRESRNTHHPQVPSLDVPACPATAKLTYNKSVPDRTDFNLTQVELCYDKTAIRIKFTAFNETNFHFNASHKINDPIYEYEVMEAFISAGHDDPSTYFEFEVSPNNVTFNAFILNPSKVRAAGSPMGAAFISDPSPLDFGITTTTVLDRAAQTWVSTANIPLFMFNVDEGKAKGTRWRMNFFRTITAPDTFPSQRLGAWNPPSQANFHMTPFFGHVKFV</sequence>
<accession>A0A0C4E0V8</accession>
<reference evidence="2" key="2">
    <citation type="submission" date="2010-05" db="EMBL/GenBank/DDBJ databases">
        <title>The Genome Sequence of Magnaporthe poae strain ATCC 64411.</title>
        <authorList>
            <consortium name="The Broad Institute Genome Sequencing Platform"/>
            <consortium name="Broad Institute Genome Sequencing Center for Infectious Disease"/>
            <person name="Ma L.-J."/>
            <person name="Dead R."/>
            <person name="Young S."/>
            <person name="Zeng Q."/>
            <person name="Koehrsen M."/>
            <person name="Alvarado L."/>
            <person name="Berlin A."/>
            <person name="Chapman S.B."/>
            <person name="Chen Z."/>
            <person name="Freedman E."/>
            <person name="Gellesch M."/>
            <person name="Goldberg J."/>
            <person name="Griggs A."/>
            <person name="Gujja S."/>
            <person name="Heilman E.R."/>
            <person name="Heiman D."/>
            <person name="Hepburn T."/>
            <person name="Howarth C."/>
            <person name="Jen D."/>
            <person name="Larson L."/>
            <person name="Mehta T."/>
            <person name="Neiman D."/>
            <person name="Pearson M."/>
            <person name="Roberts A."/>
            <person name="Saif S."/>
            <person name="Shea T."/>
            <person name="Shenoy N."/>
            <person name="Sisk P."/>
            <person name="Stolte C."/>
            <person name="Sykes S."/>
            <person name="Walk T."/>
            <person name="White J."/>
            <person name="Yandava C."/>
            <person name="Haas B."/>
            <person name="Nusbaum C."/>
            <person name="Birren B."/>
        </authorList>
    </citation>
    <scope>NUCLEOTIDE SEQUENCE</scope>
    <source>
        <strain evidence="2">ATCC 64411</strain>
    </source>
</reference>
<reference evidence="4" key="1">
    <citation type="submission" date="2010-05" db="EMBL/GenBank/DDBJ databases">
        <title>The genome sequence of Magnaporthe poae strain ATCC 64411.</title>
        <authorList>
            <person name="Ma L.-J."/>
            <person name="Dead R."/>
            <person name="Young S."/>
            <person name="Zeng Q."/>
            <person name="Koehrsen M."/>
            <person name="Alvarado L."/>
            <person name="Berlin A."/>
            <person name="Chapman S.B."/>
            <person name="Chen Z."/>
            <person name="Freedman E."/>
            <person name="Gellesch M."/>
            <person name="Goldberg J."/>
            <person name="Griggs A."/>
            <person name="Gujja S."/>
            <person name="Heilman E.R."/>
            <person name="Heiman D."/>
            <person name="Hepburn T."/>
            <person name="Howarth C."/>
            <person name="Jen D."/>
            <person name="Larson L."/>
            <person name="Mehta T."/>
            <person name="Neiman D."/>
            <person name="Pearson M."/>
            <person name="Roberts A."/>
            <person name="Saif S."/>
            <person name="Shea T."/>
            <person name="Shenoy N."/>
            <person name="Sisk P."/>
            <person name="Stolte C."/>
            <person name="Sykes S."/>
            <person name="Walk T."/>
            <person name="White J."/>
            <person name="Yandava C."/>
            <person name="Haas B."/>
            <person name="Nusbaum C."/>
            <person name="Birren B."/>
        </authorList>
    </citation>
    <scope>NUCLEOTIDE SEQUENCE [LARGE SCALE GENOMIC DNA]</scope>
    <source>
        <strain evidence="4">ATCC 64411 / 73-15</strain>
    </source>
</reference>
<feature type="signal peptide" evidence="1">
    <location>
        <begin position="1"/>
        <end position="22"/>
    </location>
</feature>
<keyword evidence="4" id="KW-1185">Reference proteome</keyword>
<gene>
    <name evidence="2" type="ORF">MAPG_05996</name>
</gene>
<dbReference type="EMBL" id="GL876970">
    <property type="protein sequence ID" value="KLU86990.1"/>
    <property type="molecule type" value="Genomic_DNA"/>
</dbReference>
<dbReference type="SUPFAM" id="SSF49344">
    <property type="entry name" value="CBD9-like"/>
    <property type="match status" value="1"/>
</dbReference>
<evidence type="ECO:0000313" key="4">
    <source>
        <dbReference type="Proteomes" id="UP000011715"/>
    </source>
</evidence>
<reference evidence="3" key="4">
    <citation type="journal article" date="2015" name="G3 (Bethesda)">
        <title>Genome sequences of three phytopathogenic species of the Magnaporthaceae family of fungi.</title>
        <authorList>
            <person name="Okagaki L.H."/>
            <person name="Nunes C.C."/>
            <person name="Sailsbery J."/>
            <person name="Clay B."/>
            <person name="Brown D."/>
            <person name="John T."/>
            <person name="Oh Y."/>
            <person name="Young N."/>
            <person name="Fitzgerald M."/>
            <person name="Haas B.J."/>
            <person name="Zeng Q."/>
            <person name="Young S."/>
            <person name="Adiconis X."/>
            <person name="Fan L."/>
            <person name="Levin J.Z."/>
            <person name="Mitchell T.K."/>
            <person name="Okubara P.A."/>
            <person name="Farman M.L."/>
            <person name="Kohn L.M."/>
            <person name="Birren B."/>
            <person name="Ma L.-J."/>
            <person name="Dean R.A."/>
        </authorList>
    </citation>
    <scope>NUCLEOTIDE SEQUENCE</scope>
    <source>
        <strain evidence="3">ATCC 64411 / 73-15</strain>
    </source>
</reference>
<organism evidence="3 4">
    <name type="scientific">Magnaporthiopsis poae (strain ATCC 64411 / 73-15)</name>
    <name type="common">Kentucky bluegrass fungus</name>
    <name type="synonym">Magnaporthe poae</name>
    <dbReference type="NCBI Taxonomy" id="644358"/>
    <lineage>
        <taxon>Eukaryota</taxon>
        <taxon>Fungi</taxon>
        <taxon>Dikarya</taxon>
        <taxon>Ascomycota</taxon>
        <taxon>Pezizomycotina</taxon>
        <taxon>Sordariomycetes</taxon>
        <taxon>Sordariomycetidae</taxon>
        <taxon>Magnaporthales</taxon>
        <taxon>Magnaporthaceae</taxon>
        <taxon>Magnaporthiopsis</taxon>
    </lineage>
</organism>
<evidence type="ECO:0000256" key="1">
    <source>
        <dbReference type="SAM" id="SignalP"/>
    </source>
</evidence>
<dbReference type="AlphaFoldDB" id="A0A0C4E0V8"/>
<dbReference type="EMBL" id="ADBL01001436">
    <property type="status" value="NOT_ANNOTATED_CDS"/>
    <property type="molecule type" value="Genomic_DNA"/>
</dbReference>
<evidence type="ECO:0000313" key="3">
    <source>
        <dbReference type="EnsemblFungi" id="MAPG_05996T0"/>
    </source>
</evidence>
<evidence type="ECO:0000313" key="2">
    <source>
        <dbReference type="EMBL" id="KLU86990.1"/>
    </source>
</evidence>
<dbReference type="OMA" id="YNPSKNR"/>
<reference evidence="3" key="5">
    <citation type="submission" date="2015-06" db="UniProtKB">
        <authorList>
            <consortium name="EnsemblFungi"/>
        </authorList>
    </citation>
    <scope>IDENTIFICATION</scope>
    <source>
        <strain evidence="3">ATCC 64411</strain>
    </source>
</reference>
<dbReference type="STRING" id="644358.A0A0C4E0V8"/>
<name>A0A0C4E0V8_MAGP6</name>
<dbReference type="Proteomes" id="UP000011715">
    <property type="component" value="Unassembled WGS sequence"/>
</dbReference>
<protein>
    <recommendedName>
        <fullName evidence="5">Carbohydrate-binding domain-containing protein</fullName>
    </recommendedName>
</protein>
<dbReference type="Gene3D" id="2.60.40.1190">
    <property type="match status" value="1"/>
</dbReference>
<dbReference type="eggNOG" id="ENOG502S35E">
    <property type="taxonomic scope" value="Eukaryota"/>
</dbReference>
<evidence type="ECO:0008006" key="5">
    <source>
        <dbReference type="Google" id="ProtNLM"/>
    </source>
</evidence>
<dbReference type="OrthoDB" id="61321at2759"/>
<dbReference type="CDD" id="cd09620">
    <property type="entry name" value="CBM9_like_3"/>
    <property type="match status" value="1"/>
</dbReference>
<reference evidence="2" key="3">
    <citation type="submission" date="2011-03" db="EMBL/GenBank/DDBJ databases">
        <title>Annotation of Magnaporthe poae ATCC 64411.</title>
        <authorList>
            <person name="Ma L.-J."/>
            <person name="Dead R."/>
            <person name="Young S.K."/>
            <person name="Zeng Q."/>
            <person name="Gargeya S."/>
            <person name="Fitzgerald M."/>
            <person name="Haas B."/>
            <person name="Abouelleil A."/>
            <person name="Alvarado L."/>
            <person name="Arachchi H.M."/>
            <person name="Berlin A."/>
            <person name="Brown A."/>
            <person name="Chapman S.B."/>
            <person name="Chen Z."/>
            <person name="Dunbar C."/>
            <person name="Freedman E."/>
            <person name="Gearin G."/>
            <person name="Gellesch M."/>
            <person name="Goldberg J."/>
            <person name="Griggs A."/>
            <person name="Gujja S."/>
            <person name="Heiman D."/>
            <person name="Howarth C."/>
            <person name="Larson L."/>
            <person name="Lui A."/>
            <person name="MacDonald P.J.P."/>
            <person name="Mehta T."/>
            <person name="Montmayeur A."/>
            <person name="Murphy C."/>
            <person name="Neiman D."/>
            <person name="Pearson M."/>
            <person name="Priest M."/>
            <person name="Roberts A."/>
            <person name="Saif S."/>
            <person name="Shea T."/>
            <person name="Shenoy N."/>
            <person name="Sisk P."/>
            <person name="Stolte C."/>
            <person name="Sykes S."/>
            <person name="Yandava C."/>
            <person name="Wortman J."/>
            <person name="Nusbaum C."/>
            <person name="Birren B."/>
        </authorList>
    </citation>
    <scope>NUCLEOTIDE SEQUENCE</scope>
    <source>
        <strain evidence="2">ATCC 64411</strain>
    </source>
</reference>
<proteinExistence type="predicted"/>
<dbReference type="VEuPathDB" id="FungiDB:MAPG_05996"/>
<keyword evidence="1" id="KW-0732">Signal</keyword>
<feature type="chain" id="PRO_5009385615" description="Carbohydrate-binding domain-containing protein" evidence="1">
    <location>
        <begin position="23"/>
        <end position="243"/>
    </location>
</feature>
<dbReference type="EnsemblFungi" id="MAPG_05996T0">
    <property type="protein sequence ID" value="MAPG_05996T0"/>
    <property type="gene ID" value="MAPG_05996"/>
</dbReference>